<dbReference type="AlphaFoldDB" id="C1N0L0"/>
<dbReference type="InterPro" id="IPR055343">
    <property type="entry name" value="CREG_beta-barrel"/>
</dbReference>
<evidence type="ECO:0000259" key="3">
    <source>
        <dbReference type="Pfam" id="PF13883"/>
    </source>
</evidence>
<dbReference type="InterPro" id="IPR019595">
    <property type="entry name" value="DUF2470"/>
</dbReference>
<dbReference type="STRING" id="564608.C1N0L0"/>
<dbReference type="PANTHER" id="PTHR13343:SF24">
    <property type="entry name" value="OS07G0573800 PROTEIN"/>
    <property type="match status" value="1"/>
</dbReference>
<dbReference type="SUPFAM" id="SSF50475">
    <property type="entry name" value="FMN-binding split barrel"/>
    <property type="match status" value="1"/>
</dbReference>
<dbReference type="InterPro" id="IPR037119">
    <property type="entry name" value="Haem_oxidase_HugZ-like_sf"/>
</dbReference>
<feature type="domain" description="DUF2470" evidence="2">
    <location>
        <begin position="211"/>
        <end position="284"/>
    </location>
</feature>
<dbReference type="RefSeq" id="XP_003061407.1">
    <property type="nucleotide sequence ID" value="XM_003061361.1"/>
</dbReference>
<keyword evidence="5" id="KW-1185">Reference proteome</keyword>
<dbReference type="Pfam" id="PF13883">
    <property type="entry name" value="CREG_beta-barrel"/>
    <property type="match status" value="1"/>
</dbReference>
<dbReference type="Gene3D" id="3.20.180.10">
    <property type="entry name" value="PNP-oxidase-like"/>
    <property type="match status" value="1"/>
</dbReference>
<dbReference type="KEGG" id="mpp:MICPUCDRAFT_35238"/>
<dbReference type="InterPro" id="IPR012349">
    <property type="entry name" value="Split_barrel_FMN-bd"/>
</dbReference>
<feature type="compositionally biased region" description="Low complexity" evidence="1">
    <location>
        <begin position="14"/>
        <end position="24"/>
    </location>
</feature>
<feature type="region of interest" description="Disordered" evidence="1">
    <location>
        <begin position="313"/>
        <end position="339"/>
    </location>
</feature>
<dbReference type="GO" id="GO:0005737">
    <property type="term" value="C:cytoplasm"/>
    <property type="evidence" value="ECO:0007669"/>
    <property type="project" value="UniProtKB-ARBA"/>
</dbReference>
<name>C1N0L0_MICPC</name>
<dbReference type="eggNOG" id="ENOG502QV7B">
    <property type="taxonomic scope" value="Eukaryota"/>
</dbReference>
<dbReference type="GeneID" id="9687099"/>
<feature type="compositionally biased region" description="Basic and acidic residues" evidence="1">
    <location>
        <begin position="1"/>
        <end position="13"/>
    </location>
</feature>
<sequence length="339" mass="36325">MEADAKAREEAKAAQDAARAAWEANQPDPEMERFHEHQKTAVKLAHADECRTLIDQGRYGVLSTFDAKLGGEYPTGAVVGFASDDAGCPIFALSSMSGHTRDLKACGRCSLTVTQKGFQGSTEGFQSAADARVTLVGDMEAIEDDDGVAAARETYLAKHPDAFWVDFGDFSWHRMTATKGARLIGGFARAGGVDGDAYASATQDPVAQYSTPIATHMNVDHEKDLLDLVGHFVKLTVDKCRIESVDALGLNLLVMRRGEKFKVRLPFAEEARDRPSVKKVLVAMTKEASEAMKMKERWNAYGDIKDDPMGNKARAAAMAAQGEGGQQPGAGGGAAPGPK</sequence>
<evidence type="ECO:0000313" key="5">
    <source>
        <dbReference type="Proteomes" id="UP000001876"/>
    </source>
</evidence>
<dbReference type="PANTHER" id="PTHR13343">
    <property type="entry name" value="CREG1 PROTEIN"/>
    <property type="match status" value="1"/>
</dbReference>
<dbReference type="EMBL" id="GG663744">
    <property type="protein sequence ID" value="EEH54037.1"/>
    <property type="molecule type" value="Genomic_DNA"/>
</dbReference>
<dbReference type="Proteomes" id="UP000001876">
    <property type="component" value="Unassembled WGS sequence"/>
</dbReference>
<gene>
    <name evidence="4" type="ORF">MICPUCDRAFT_35238</name>
</gene>
<dbReference type="Pfam" id="PF10615">
    <property type="entry name" value="DUF2470"/>
    <property type="match status" value="1"/>
</dbReference>
<feature type="domain" description="CREG-like beta-barrel" evidence="3">
    <location>
        <begin position="45"/>
        <end position="199"/>
    </location>
</feature>
<evidence type="ECO:0000256" key="1">
    <source>
        <dbReference type="SAM" id="MobiDB-lite"/>
    </source>
</evidence>
<proteinExistence type="predicted"/>
<accession>C1N0L0</accession>
<feature type="compositionally biased region" description="Gly residues" evidence="1">
    <location>
        <begin position="322"/>
        <end position="339"/>
    </location>
</feature>
<feature type="region of interest" description="Disordered" evidence="1">
    <location>
        <begin position="1"/>
        <end position="24"/>
    </location>
</feature>
<organism evidence="5">
    <name type="scientific">Micromonas pusilla (strain CCMP1545)</name>
    <name type="common">Picoplanktonic green alga</name>
    <dbReference type="NCBI Taxonomy" id="564608"/>
    <lineage>
        <taxon>Eukaryota</taxon>
        <taxon>Viridiplantae</taxon>
        <taxon>Chlorophyta</taxon>
        <taxon>Mamiellophyceae</taxon>
        <taxon>Mamiellales</taxon>
        <taxon>Mamiellaceae</taxon>
        <taxon>Micromonas</taxon>
    </lineage>
</organism>
<protein>
    <submittedName>
        <fullName evidence="4">Predicted protein</fullName>
    </submittedName>
</protein>
<reference evidence="4 5" key="1">
    <citation type="journal article" date="2009" name="Science">
        <title>Green evolution and dynamic adaptations revealed by genomes of the marine picoeukaryotes Micromonas.</title>
        <authorList>
            <person name="Worden A.Z."/>
            <person name="Lee J.H."/>
            <person name="Mock T."/>
            <person name="Rouze P."/>
            <person name="Simmons M.P."/>
            <person name="Aerts A.L."/>
            <person name="Allen A.E."/>
            <person name="Cuvelier M.L."/>
            <person name="Derelle E."/>
            <person name="Everett M.V."/>
            <person name="Foulon E."/>
            <person name="Grimwood J."/>
            <person name="Gundlach H."/>
            <person name="Henrissat B."/>
            <person name="Napoli C."/>
            <person name="McDonald S.M."/>
            <person name="Parker M.S."/>
            <person name="Rombauts S."/>
            <person name="Salamov A."/>
            <person name="Von Dassow P."/>
            <person name="Badger J.H."/>
            <person name="Coutinho P.M."/>
            <person name="Demir E."/>
            <person name="Dubchak I."/>
            <person name="Gentemann C."/>
            <person name="Eikrem W."/>
            <person name="Gready J.E."/>
            <person name="John U."/>
            <person name="Lanier W."/>
            <person name="Lindquist E.A."/>
            <person name="Lucas S."/>
            <person name="Mayer K.F."/>
            <person name="Moreau H."/>
            <person name="Not F."/>
            <person name="Otillar R."/>
            <person name="Panaud O."/>
            <person name="Pangilinan J."/>
            <person name="Paulsen I."/>
            <person name="Piegu B."/>
            <person name="Poliakov A."/>
            <person name="Robbens S."/>
            <person name="Schmutz J."/>
            <person name="Toulza E."/>
            <person name="Wyss T."/>
            <person name="Zelensky A."/>
            <person name="Zhou K."/>
            <person name="Armbrust E.V."/>
            <person name="Bhattacharya D."/>
            <person name="Goodenough U.W."/>
            <person name="Van de Peer Y."/>
            <person name="Grigoriev I.V."/>
        </authorList>
    </citation>
    <scope>NUCLEOTIDE SEQUENCE [LARGE SCALE GENOMIC DNA]</scope>
    <source>
        <strain evidence="4 5">CCMP1545</strain>
    </source>
</reference>
<dbReference type="OMA" id="YHKAHDF"/>
<evidence type="ECO:0000259" key="2">
    <source>
        <dbReference type="Pfam" id="PF10615"/>
    </source>
</evidence>
<dbReference type="Gene3D" id="2.30.110.10">
    <property type="entry name" value="Electron Transport, Fmn-binding Protein, Chain A"/>
    <property type="match status" value="1"/>
</dbReference>
<dbReference type="OrthoDB" id="2138282at2759"/>
<evidence type="ECO:0000313" key="4">
    <source>
        <dbReference type="EMBL" id="EEH54037.1"/>
    </source>
</evidence>